<feature type="domain" description="C2H2-type" evidence="9">
    <location>
        <begin position="478"/>
        <end position="505"/>
    </location>
</feature>
<sequence>MLPELSIHCQQQQKSNGSLRLVSFEDVAVDFSWEEWQDLDNAQRTLYRDVMLETYSSLVSLAGHCVPKPEAIIKLEQGAEPWVGEPSGQSFAGHCVHKPEVIVAEPQVGGAPDQNFPDVQQVDDQIEMCQGSPDRHLWQVVITSSNTVEERVRLGRTFNLSSNPKSELIMNNGNYLGMRTEEFIVHQNMLLHSEPDEMHAGEKPGASHVVEQCLRQSKHLSKPHESPNGQQDLEYGGERKVLNSETIFFIQKRVCLGEPYYKYNEYREDYDKPALIVQEITHVGRKTLECAACGKRFYIKPILKTYQNIHTEENECEKSFKKPYCRKHQRKHLQEKPYKRNKCVQSLCQKSNLTVQPQTLKGEKPHECNECSKSFYRKSDLTVHQRTHTGEKPYECNECRKSFNQKSNLSRHQRTHTGEKPYECNKCAKSFNQKSDLILHQRTHTGEKPHECNDCRKSFYKKSDLTVHQRTHTGEKPYECNECRKTFYQKSKLTVHQRTHTGEKPYECNECGKSFYQKSDLTVHQRTHTGEKPYECNKCRKSFYQKSVLTVHQRTHTGEKPYECDKCRKTFCQKSHLSRHQRTQHKAETL</sequence>
<name>A0A1S3FS84_DIPOR</name>
<dbReference type="Pfam" id="PF01352">
    <property type="entry name" value="KRAB"/>
    <property type="match status" value="1"/>
</dbReference>
<dbReference type="CDD" id="cd07765">
    <property type="entry name" value="KRAB_A-box"/>
    <property type="match status" value="1"/>
</dbReference>
<keyword evidence="2" id="KW-0479">Metal-binding</keyword>
<feature type="region of interest" description="Disordered" evidence="8">
    <location>
        <begin position="217"/>
        <end position="236"/>
    </location>
</feature>
<feature type="domain" description="C2H2-type" evidence="9">
    <location>
        <begin position="288"/>
        <end position="315"/>
    </location>
</feature>
<dbReference type="InterPro" id="IPR036236">
    <property type="entry name" value="Znf_C2H2_sf"/>
</dbReference>
<feature type="domain" description="C2H2-type" evidence="9">
    <location>
        <begin position="366"/>
        <end position="393"/>
    </location>
</feature>
<evidence type="ECO:0000256" key="4">
    <source>
        <dbReference type="ARBA" id="ARBA00022771"/>
    </source>
</evidence>
<keyword evidence="6" id="KW-0539">Nucleus</keyword>
<dbReference type="KEGG" id="dord:105991340"/>
<keyword evidence="3" id="KW-0677">Repeat</keyword>
<dbReference type="InterPro" id="IPR036051">
    <property type="entry name" value="KRAB_dom_sf"/>
</dbReference>
<evidence type="ECO:0000256" key="5">
    <source>
        <dbReference type="ARBA" id="ARBA00022833"/>
    </source>
</evidence>
<dbReference type="PANTHER" id="PTHR19818">
    <property type="entry name" value="ZINC FINGER PROTEIN ZIC AND GLI"/>
    <property type="match status" value="1"/>
</dbReference>
<protein>
    <submittedName>
        <fullName evidence="12">Zinc finger protein 717-like isoform X1</fullName>
    </submittedName>
</protein>
<dbReference type="GO" id="GO:0000981">
    <property type="term" value="F:DNA-binding transcription factor activity, RNA polymerase II-specific"/>
    <property type="evidence" value="ECO:0007669"/>
    <property type="project" value="TreeGrafter"/>
</dbReference>
<evidence type="ECO:0000256" key="7">
    <source>
        <dbReference type="PROSITE-ProRule" id="PRU00042"/>
    </source>
</evidence>
<feature type="domain" description="C2H2-type" evidence="9">
    <location>
        <begin position="534"/>
        <end position="561"/>
    </location>
</feature>
<dbReference type="STRING" id="10020.ENSDORP00000018272"/>
<dbReference type="PANTHER" id="PTHR19818:SF162">
    <property type="entry name" value="GASTRULA ZINC FINGER PROTEIN XLCGF57.1-RELATED"/>
    <property type="match status" value="1"/>
</dbReference>
<reference evidence="12" key="1">
    <citation type="submission" date="2025-08" db="UniProtKB">
        <authorList>
            <consortium name="RefSeq"/>
        </authorList>
    </citation>
    <scope>IDENTIFICATION</scope>
    <source>
        <tissue evidence="12">Kidney</tissue>
    </source>
</reference>
<dbReference type="InterPro" id="IPR013087">
    <property type="entry name" value="Znf_C2H2_type"/>
</dbReference>
<evidence type="ECO:0000256" key="1">
    <source>
        <dbReference type="ARBA" id="ARBA00004123"/>
    </source>
</evidence>
<keyword evidence="4 7" id="KW-0863">Zinc-finger</keyword>
<dbReference type="SMART" id="SM00355">
    <property type="entry name" value="ZnF_C2H2"/>
    <property type="match status" value="8"/>
</dbReference>
<dbReference type="FunFam" id="3.30.160.60:FF:002343">
    <property type="entry name" value="Zinc finger protein 33A"/>
    <property type="match status" value="5"/>
</dbReference>
<feature type="domain" description="C2H2-type" evidence="9">
    <location>
        <begin position="450"/>
        <end position="477"/>
    </location>
</feature>
<keyword evidence="5" id="KW-0862">Zinc</keyword>
<dbReference type="GO" id="GO:0005634">
    <property type="term" value="C:nucleus"/>
    <property type="evidence" value="ECO:0007669"/>
    <property type="project" value="UniProtKB-SubCell"/>
</dbReference>
<proteinExistence type="predicted"/>
<dbReference type="SUPFAM" id="SSF57667">
    <property type="entry name" value="beta-beta-alpha zinc fingers"/>
    <property type="match status" value="6"/>
</dbReference>
<feature type="domain" description="C2H2-type" evidence="9">
    <location>
        <begin position="422"/>
        <end position="449"/>
    </location>
</feature>
<evidence type="ECO:0000256" key="6">
    <source>
        <dbReference type="ARBA" id="ARBA00023242"/>
    </source>
</evidence>
<feature type="domain" description="C2H2-type" evidence="9">
    <location>
        <begin position="562"/>
        <end position="590"/>
    </location>
</feature>
<evidence type="ECO:0000313" key="11">
    <source>
        <dbReference type="Proteomes" id="UP000081671"/>
    </source>
</evidence>
<keyword evidence="11" id="KW-1185">Reference proteome</keyword>
<dbReference type="SUPFAM" id="SSF109640">
    <property type="entry name" value="KRAB domain (Kruppel-associated box)"/>
    <property type="match status" value="1"/>
</dbReference>
<dbReference type="FunFam" id="3.30.160.60:FF:000295">
    <property type="entry name" value="zinc finger protein 19"/>
    <property type="match status" value="1"/>
</dbReference>
<evidence type="ECO:0000259" key="9">
    <source>
        <dbReference type="PROSITE" id="PS50157"/>
    </source>
</evidence>
<dbReference type="OrthoDB" id="427030at2759"/>
<dbReference type="GO" id="GO:0000978">
    <property type="term" value="F:RNA polymerase II cis-regulatory region sequence-specific DNA binding"/>
    <property type="evidence" value="ECO:0007669"/>
    <property type="project" value="TreeGrafter"/>
</dbReference>
<dbReference type="InterPro" id="IPR050329">
    <property type="entry name" value="GLI_C2H2-zinc-finger"/>
</dbReference>
<organism evidence="11 12">
    <name type="scientific">Dipodomys ordii</name>
    <name type="common">Ord's kangaroo rat</name>
    <dbReference type="NCBI Taxonomy" id="10020"/>
    <lineage>
        <taxon>Eukaryota</taxon>
        <taxon>Metazoa</taxon>
        <taxon>Chordata</taxon>
        <taxon>Craniata</taxon>
        <taxon>Vertebrata</taxon>
        <taxon>Euteleostomi</taxon>
        <taxon>Mammalia</taxon>
        <taxon>Eutheria</taxon>
        <taxon>Euarchontoglires</taxon>
        <taxon>Glires</taxon>
        <taxon>Rodentia</taxon>
        <taxon>Castorimorpha</taxon>
        <taxon>Heteromyidae</taxon>
        <taxon>Dipodomyinae</taxon>
        <taxon>Dipodomys</taxon>
    </lineage>
</organism>
<dbReference type="SMART" id="SM00349">
    <property type="entry name" value="KRAB"/>
    <property type="match status" value="1"/>
</dbReference>
<dbReference type="AlphaFoldDB" id="A0A1S3FS84"/>
<dbReference type="InterPro" id="IPR001909">
    <property type="entry name" value="KRAB"/>
</dbReference>
<dbReference type="PROSITE" id="PS50805">
    <property type="entry name" value="KRAB"/>
    <property type="match status" value="1"/>
</dbReference>
<feature type="domain" description="C2H2-type" evidence="9">
    <location>
        <begin position="394"/>
        <end position="421"/>
    </location>
</feature>
<evidence type="ECO:0000256" key="2">
    <source>
        <dbReference type="ARBA" id="ARBA00022723"/>
    </source>
</evidence>
<accession>A0A1S3FS84</accession>
<evidence type="ECO:0000256" key="3">
    <source>
        <dbReference type="ARBA" id="ARBA00022737"/>
    </source>
</evidence>
<feature type="domain" description="C2H2-type" evidence="9">
    <location>
        <begin position="506"/>
        <end position="533"/>
    </location>
</feature>
<dbReference type="FunFam" id="3.30.160.60:FF:001157">
    <property type="entry name" value="Zinc finger protein 793"/>
    <property type="match status" value="1"/>
</dbReference>
<dbReference type="InParanoid" id="A0A1S3FS84"/>
<feature type="domain" description="KRAB" evidence="10">
    <location>
        <begin position="22"/>
        <end position="94"/>
    </location>
</feature>
<gene>
    <name evidence="12" type="primary">LOC105991340</name>
</gene>
<dbReference type="PROSITE" id="PS00028">
    <property type="entry name" value="ZINC_FINGER_C2H2_1"/>
    <property type="match status" value="8"/>
</dbReference>
<dbReference type="RefSeq" id="XP_012879421.1">
    <property type="nucleotide sequence ID" value="XM_013023967.1"/>
</dbReference>
<dbReference type="Gene3D" id="3.30.160.60">
    <property type="entry name" value="Classic Zinc Finger"/>
    <property type="match status" value="9"/>
</dbReference>
<dbReference type="FunCoup" id="A0A1S3FS84">
    <property type="interactions" value="5"/>
</dbReference>
<evidence type="ECO:0000259" key="10">
    <source>
        <dbReference type="PROSITE" id="PS50805"/>
    </source>
</evidence>
<dbReference type="GO" id="GO:0045944">
    <property type="term" value="P:positive regulation of transcription by RNA polymerase II"/>
    <property type="evidence" value="ECO:0007669"/>
    <property type="project" value="UniProtKB-ARBA"/>
</dbReference>
<dbReference type="GO" id="GO:0008270">
    <property type="term" value="F:zinc ion binding"/>
    <property type="evidence" value="ECO:0007669"/>
    <property type="project" value="UniProtKB-KW"/>
</dbReference>
<dbReference type="FunFam" id="3.30.160.60:FF:000139">
    <property type="entry name" value="zinc finger protein 1 homolog"/>
    <property type="match status" value="1"/>
</dbReference>
<comment type="subcellular location">
    <subcellularLocation>
        <location evidence="1">Nucleus</location>
    </subcellularLocation>
</comment>
<dbReference type="Gene3D" id="6.10.140.140">
    <property type="match status" value="1"/>
</dbReference>
<dbReference type="Pfam" id="PF00096">
    <property type="entry name" value="zf-C2H2"/>
    <property type="match status" value="8"/>
</dbReference>
<evidence type="ECO:0000313" key="12">
    <source>
        <dbReference type="RefSeq" id="XP_012879421.1"/>
    </source>
</evidence>
<dbReference type="PROSITE" id="PS50157">
    <property type="entry name" value="ZINC_FINGER_C2H2_2"/>
    <property type="match status" value="9"/>
</dbReference>
<evidence type="ECO:0000256" key="8">
    <source>
        <dbReference type="SAM" id="MobiDB-lite"/>
    </source>
</evidence>
<dbReference type="Proteomes" id="UP000081671">
    <property type="component" value="Unplaced"/>
</dbReference>
<dbReference type="GeneID" id="105991340"/>